<proteinExistence type="inferred from homology"/>
<evidence type="ECO:0000313" key="5">
    <source>
        <dbReference type="EMBL" id="OIR20676.1"/>
    </source>
</evidence>
<evidence type="ECO:0000256" key="1">
    <source>
        <dbReference type="ARBA" id="ARBA00001917"/>
    </source>
</evidence>
<name>A0A1J5U3R0_9ARCH</name>
<keyword evidence="3" id="KW-0560">Oxidoreductase</keyword>
<dbReference type="Pfam" id="PF01613">
    <property type="entry name" value="Flavin_Reduct"/>
    <property type="match status" value="1"/>
</dbReference>
<comment type="similarity">
    <text evidence="2">Belongs to the non-flavoprotein flavin reductase family.</text>
</comment>
<evidence type="ECO:0000313" key="6">
    <source>
        <dbReference type="Proteomes" id="UP000183080"/>
    </source>
</evidence>
<evidence type="ECO:0000256" key="2">
    <source>
        <dbReference type="ARBA" id="ARBA00008898"/>
    </source>
</evidence>
<evidence type="ECO:0000256" key="3">
    <source>
        <dbReference type="ARBA" id="ARBA00023002"/>
    </source>
</evidence>
<dbReference type="SMART" id="SM00903">
    <property type="entry name" value="Flavin_Reduct"/>
    <property type="match status" value="1"/>
</dbReference>
<comment type="cofactor">
    <cofactor evidence="1">
        <name>FMN</name>
        <dbReference type="ChEBI" id="CHEBI:58210"/>
    </cofactor>
</comment>
<protein>
    <recommendedName>
        <fullName evidence="4">Flavin reductase like domain-containing protein</fullName>
    </recommendedName>
</protein>
<accession>A0A1J5U3R0</accession>
<dbReference type="Gene3D" id="2.30.110.10">
    <property type="entry name" value="Electron Transport, Fmn-binding Protein, Chain A"/>
    <property type="match status" value="1"/>
</dbReference>
<evidence type="ECO:0000259" key="4">
    <source>
        <dbReference type="SMART" id="SM00903"/>
    </source>
</evidence>
<reference evidence="5 6" key="1">
    <citation type="submission" date="2016-08" db="EMBL/GenBank/DDBJ databases">
        <title>New Insights into Marine Group III Euryarchaeota, from dark to light.</title>
        <authorList>
            <person name="Haro-Moreno J.M."/>
            <person name="Rodriguez-Valera F."/>
            <person name="Lopez-Garcia P."/>
            <person name="Moreira D."/>
            <person name="Martin-Cuadrado A.B."/>
        </authorList>
    </citation>
    <scope>NUCLEOTIDE SEQUENCE [LARGE SCALE GENOMIC DNA]</scope>
    <source>
        <strain evidence="5">CG-Epi1</strain>
    </source>
</reference>
<comment type="caution">
    <text evidence="5">The sequence shown here is derived from an EMBL/GenBank/DDBJ whole genome shotgun (WGS) entry which is preliminary data.</text>
</comment>
<dbReference type="PANTHER" id="PTHR30466:SF11">
    <property type="entry name" value="FLAVIN-DEPENDENT MONOOXYGENASE, REDUCTASE SUBUNIT HSAB"/>
    <property type="match status" value="1"/>
</dbReference>
<dbReference type="GO" id="GO:0042602">
    <property type="term" value="F:riboflavin reductase (NADPH) activity"/>
    <property type="evidence" value="ECO:0007669"/>
    <property type="project" value="TreeGrafter"/>
</dbReference>
<dbReference type="GO" id="GO:0010181">
    <property type="term" value="F:FMN binding"/>
    <property type="evidence" value="ECO:0007669"/>
    <property type="project" value="InterPro"/>
</dbReference>
<organism evidence="5 6">
    <name type="scientific">Marine Group III euryarchaeote CG-Epi1</name>
    <dbReference type="NCBI Taxonomy" id="1888995"/>
    <lineage>
        <taxon>Archaea</taxon>
        <taxon>Methanobacteriati</taxon>
        <taxon>Thermoplasmatota</taxon>
        <taxon>Thermoplasmata</taxon>
        <taxon>Candidatus Thermoprofundales</taxon>
    </lineage>
</organism>
<dbReference type="STRING" id="1888995.BD935_04625"/>
<dbReference type="AlphaFoldDB" id="A0A1J5U3R0"/>
<feature type="domain" description="Flavin reductase like" evidence="4">
    <location>
        <begin position="12"/>
        <end position="158"/>
    </location>
</feature>
<dbReference type="InterPro" id="IPR050268">
    <property type="entry name" value="NADH-dep_flavin_reductase"/>
</dbReference>
<dbReference type="InterPro" id="IPR002563">
    <property type="entry name" value="Flavin_Rdtase-like_dom"/>
</dbReference>
<dbReference type="PANTHER" id="PTHR30466">
    <property type="entry name" value="FLAVIN REDUCTASE"/>
    <property type="match status" value="1"/>
</dbReference>
<gene>
    <name evidence="5" type="ORF">BD935_04625</name>
</gene>
<dbReference type="EMBL" id="MIZA01000009">
    <property type="protein sequence ID" value="OIR20676.1"/>
    <property type="molecule type" value="Genomic_DNA"/>
</dbReference>
<dbReference type="InterPro" id="IPR012349">
    <property type="entry name" value="Split_barrel_FMN-bd"/>
</dbReference>
<dbReference type="Proteomes" id="UP000183080">
    <property type="component" value="Unassembled WGS sequence"/>
</dbReference>
<dbReference type="SUPFAM" id="SSF50475">
    <property type="entry name" value="FMN-binding split barrel"/>
    <property type="match status" value="1"/>
</dbReference>
<sequence>MTITDDTFKELMKRFASGVTLITFEDDGKYSGLTVSSFCSLSMNPPLILICIDKKIPSHNSLENGSSFGVNICNSEQGKLAWDFANSNVDKNELILSLNHEVTENKVPLLTDCLASMECTIKEAYEGGDHTIFVGQIEQGNFNEESEPLIYYKSGLGDFKPN</sequence>